<keyword evidence="1" id="KW-0812">Transmembrane</keyword>
<dbReference type="Proteomes" id="UP000241436">
    <property type="component" value="Unassembled WGS sequence"/>
</dbReference>
<accession>A0A2T4TXB0</accession>
<comment type="caution">
    <text evidence="2">The sequence shown here is derived from an EMBL/GenBank/DDBJ whole genome shotgun (WGS) entry which is preliminary data.</text>
</comment>
<evidence type="ECO:0008006" key="4">
    <source>
        <dbReference type="Google" id="ProtNLM"/>
    </source>
</evidence>
<evidence type="ECO:0000256" key="1">
    <source>
        <dbReference type="SAM" id="Phobius"/>
    </source>
</evidence>
<reference evidence="3" key="2">
    <citation type="journal article" date="2018" name="Environ. Microbiol.">
        <title>Bloom of a denitrifying methanotroph, 'Candidatus Methylomirabilis limnetica', in a deep stratified lake.</title>
        <authorList>
            <person name="Graf J.S."/>
            <person name="Mayr M.J."/>
            <person name="Marchant H.K."/>
            <person name="Tienken D."/>
            <person name="Hach P.F."/>
            <person name="Brand A."/>
            <person name="Schubert C.J."/>
            <person name="Kuypers M.M."/>
            <person name="Milucka J."/>
        </authorList>
    </citation>
    <scope>NUCLEOTIDE SEQUENCE [LARGE SCALE GENOMIC DNA]</scope>
    <source>
        <strain evidence="3">Zug</strain>
    </source>
</reference>
<organism evidence="2 3">
    <name type="scientific">Candidatus Methylomirabilis limnetica</name>
    <dbReference type="NCBI Taxonomy" id="2033718"/>
    <lineage>
        <taxon>Bacteria</taxon>
        <taxon>Candidatus Methylomirabilota</taxon>
        <taxon>Candidatus Methylomirabilia</taxon>
        <taxon>Candidatus Methylomirabilales</taxon>
        <taxon>Candidatus Methylomirabilaceae</taxon>
        <taxon>Candidatus Methylomirabilis</taxon>
    </lineage>
</organism>
<feature type="transmembrane region" description="Helical" evidence="1">
    <location>
        <begin position="265"/>
        <end position="289"/>
    </location>
</feature>
<dbReference type="AlphaFoldDB" id="A0A2T4TXB0"/>
<feature type="transmembrane region" description="Helical" evidence="1">
    <location>
        <begin position="195"/>
        <end position="219"/>
    </location>
</feature>
<gene>
    <name evidence="2" type="ORF">CLG94_08230</name>
</gene>
<keyword evidence="3" id="KW-1185">Reference proteome</keyword>
<feature type="transmembrane region" description="Helical" evidence="1">
    <location>
        <begin position="129"/>
        <end position="149"/>
    </location>
</feature>
<keyword evidence="1" id="KW-1133">Transmembrane helix</keyword>
<dbReference type="Pfam" id="PF09991">
    <property type="entry name" value="DUF2232"/>
    <property type="match status" value="1"/>
</dbReference>
<evidence type="ECO:0000313" key="2">
    <source>
        <dbReference type="EMBL" id="PTL35735.1"/>
    </source>
</evidence>
<name>A0A2T4TXB0_9BACT</name>
<feature type="transmembrane region" description="Helical" evidence="1">
    <location>
        <begin position="35"/>
        <end position="65"/>
    </location>
</feature>
<protein>
    <recommendedName>
        <fullName evidence="4">DUF2232 domain-containing protein</fullName>
    </recommendedName>
</protein>
<feature type="transmembrane region" description="Helical" evidence="1">
    <location>
        <begin position="240"/>
        <end position="259"/>
    </location>
</feature>
<proteinExistence type="predicted"/>
<reference evidence="2 3" key="1">
    <citation type="submission" date="2017-09" db="EMBL/GenBank/DDBJ databases">
        <title>Bloom of a denitrifying methanotroph, Candidatus Methylomirabilis limnetica, in a deep stratified lake.</title>
        <authorList>
            <person name="Graf J.S."/>
            <person name="Marchant H.K."/>
            <person name="Tienken D."/>
            <person name="Hach P.F."/>
            <person name="Brand A."/>
            <person name="Schubert C.J."/>
            <person name="Kuypers M.M."/>
            <person name="Milucka J."/>
        </authorList>
    </citation>
    <scope>NUCLEOTIDE SEQUENCE [LARGE SCALE GENOMIC DNA]</scope>
    <source>
        <strain evidence="2 3">Zug</strain>
    </source>
</reference>
<feature type="transmembrane region" description="Helical" evidence="1">
    <location>
        <begin position="77"/>
        <end position="94"/>
    </location>
</feature>
<dbReference type="InterPro" id="IPR018710">
    <property type="entry name" value="DUF2232"/>
</dbReference>
<evidence type="ECO:0000313" key="3">
    <source>
        <dbReference type="Proteomes" id="UP000241436"/>
    </source>
</evidence>
<dbReference type="PANTHER" id="PTHR41324">
    <property type="entry name" value="MEMBRANE PROTEIN-RELATED"/>
    <property type="match status" value="1"/>
</dbReference>
<feature type="transmembrane region" description="Helical" evidence="1">
    <location>
        <begin position="301"/>
        <end position="328"/>
    </location>
</feature>
<keyword evidence="1" id="KW-0472">Membrane</keyword>
<dbReference type="EMBL" id="NVQC01000022">
    <property type="protein sequence ID" value="PTL35735.1"/>
    <property type="molecule type" value="Genomic_DNA"/>
</dbReference>
<dbReference type="PANTHER" id="PTHR41324:SF1">
    <property type="entry name" value="DUF2232 DOMAIN-CONTAINING PROTEIN"/>
    <property type="match status" value="1"/>
</dbReference>
<sequence>MPPIWPEREGLTDRWGGIYGTRSMKEGSVKTLGQGAALCLASLMLALAGGTIPIIGIFFGLLTPLPLILLSLKRGRVVALLGVLTVGFCLAGLLGSGYAWIFYIEFGLPAIVLAEAIRRQWAPEISVAAGSLTVLVGGLGGLLILSWSAGGSLLDLLRHRLDIAVREAVALYSKMGVSPEEVETLFRSGEEVRHFLLTTSPGLFMTAALLSTSANFFLARRRSAHAAASGDSKPGFVWRVPDSLVWVFIGSAALLLSGLPIAKEIGLNGLLVMMTLYFLQGLAIATFWVRRLQLSPLVGILGVVLLLLQPLLLLLLTLVGLFDIWVVFRRHSLPRLPGA</sequence>